<dbReference type="EMBL" id="MWQN01000001">
    <property type="protein sequence ID" value="OPC80561.1"/>
    <property type="molecule type" value="Genomic_DNA"/>
</dbReference>
<proteinExistence type="predicted"/>
<dbReference type="Gene3D" id="1.20.120.450">
    <property type="entry name" value="dinb family like domain"/>
    <property type="match status" value="1"/>
</dbReference>
<dbReference type="InterPro" id="IPR017517">
    <property type="entry name" value="Maleyloyr_isom"/>
</dbReference>
<comment type="caution">
    <text evidence="2">The sequence shown here is derived from an EMBL/GenBank/DDBJ whole genome shotgun (WGS) entry which is preliminary data.</text>
</comment>
<dbReference type="SUPFAM" id="SSF109854">
    <property type="entry name" value="DinB/YfiT-like putative metalloenzymes"/>
    <property type="match status" value="1"/>
</dbReference>
<dbReference type="STRING" id="159449.B4N89_05965"/>
<evidence type="ECO:0000313" key="2">
    <source>
        <dbReference type="EMBL" id="OPC80561.1"/>
    </source>
</evidence>
<dbReference type="NCBIfam" id="TIGR03086">
    <property type="entry name" value="TIGR03086 family metal-binding protein"/>
    <property type="match status" value="1"/>
</dbReference>
<dbReference type="NCBIfam" id="TIGR03083">
    <property type="entry name" value="maleylpyruvate isomerase family mycothiol-dependent enzyme"/>
    <property type="match status" value="1"/>
</dbReference>
<evidence type="ECO:0000259" key="1">
    <source>
        <dbReference type="Pfam" id="PF11716"/>
    </source>
</evidence>
<dbReference type="InterPro" id="IPR017520">
    <property type="entry name" value="CHP03086"/>
</dbReference>
<keyword evidence="3" id="KW-1185">Reference proteome</keyword>
<dbReference type="InterPro" id="IPR024344">
    <property type="entry name" value="MDMPI_metal-binding"/>
</dbReference>
<gene>
    <name evidence="2" type="ORF">B4N89_05965</name>
</gene>
<accession>A0A1T3NV53</accession>
<evidence type="ECO:0000313" key="3">
    <source>
        <dbReference type="Proteomes" id="UP000190037"/>
    </source>
</evidence>
<organism evidence="2 3">
    <name type="scientific">Embleya scabrispora</name>
    <dbReference type="NCBI Taxonomy" id="159449"/>
    <lineage>
        <taxon>Bacteria</taxon>
        <taxon>Bacillati</taxon>
        <taxon>Actinomycetota</taxon>
        <taxon>Actinomycetes</taxon>
        <taxon>Kitasatosporales</taxon>
        <taxon>Streptomycetaceae</taxon>
        <taxon>Embleya</taxon>
    </lineage>
</organism>
<dbReference type="AlphaFoldDB" id="A0A1T3NV53"/>
<dbReference type="GO" id="GO:0046872">
    <property type="term" value="F:metal ion binding"/>
    <property type="evidence" value="ECO:0007669"/>
    <property type="project" value="InterPro"/>
</dbReference>
<sequence length="223" mass="23911">MQASSFPNRDVSRLRGLGVACPLLVSRHPDITPRGRGVTPRGAFVDQITQYRRAVESFRPLLAEVGDAELTLPCPCSEWDVRALLAHTTGAQRGLASALTGPSEPLSEDPREDFEAAVETMVATFTPERIAAAIKTPFGERTGGFLLGLATGDIFVHAWDLARALGRSSDLDPELAEELLERMRQTLPDAARGEGRAFGPVQPVAPDAPAADRLAAFTGRVVD</sequence>
<dbReference type="Pfam" id="PF11716">
    <property type="entry name" value="MDMPI_N"/>
    <property type="match status" value="1"/>
</dbReference>
<dbReference type="Proteomes" id="UP000190037">
    <property type="component" value="Unassembled WGS sequence"/>
</dbReference>
<dbReference type="InterPro" id="IPR034660">
    <property type="entry name" value="DinB/YfiT-like"/>
</dbReference>
<name>A0A1T3NV53_9ACTN</name>
<protein>
    <submittedName>
        <fullName evidence="2">TIGR03086 family protein</fullName>
    </submittedName>
</protein>
<feature type="domain" description="Mycothiol-dependent maleylpyruvate isomerase metal-binding" evidence="1">
    <location>
        <begin position="52"/>
        <end position="133"/>
    </location>
</feature>
<reference evidence="2 3" key="1">
    <citation type="submission" date="2017-03" db="EMBL/GenBank/DDBJ databases">
        <title>Draft genome sequence of Streptomyces scabrisporus NF3, endophyte isolated from Amphipterygium adstringens.</title>
        <authorList>
            <person name="Vazquez M."/>
            <person name="Ceapa C.D."/>
            <person name="Rodriguez Luna D."/>
            <person name="Sanchez Esquivel S."/>
        </authorList>
    </citation>
    <scope>NUCLEOTIDE SEQUENCE [LARGE SCALE GENOMIC DNA]</scope>
    <source>
        <strain evidence="2 3">NF3</strain>
    </source>
</reference>